<protein>
    <submittedName>
        <fullName evidence="1">Uncharacterized protein</fullName>
    </submittedName>
</protein>
<proteinExistence type="predicted"/>
<accession>A0A645FB54</accession>
<dbReference type="EMBL" id="VSSQ01057827">
    <property type="protein sequence ID" value="MPN11598.1"/>
    <property type="molecule type" value="Genomic_DNA"/>
</dbReference>
<evidence type="ECO:0000313" key="1">
    <source>
        <dbReference type="EMBL" id="MPN11598.1"/>
    </source>
</evidence>
<comment type="caution">
    <text evidence="1">The sequence shown here is derived from an EMBL/GenBank/DDBJ whole genome shotgun (WGS) entry which is preliminary data.</text>
</comment>
<dbReference type="AlphaFoldDB" id="A0A645FB54"/>
<reference evidence="1" key="1">
    <citation type="submission" date="2019-08" db="EMBL/GenBank/DDBJ databases">
        <authorList>
            <person name="Kucharzyk K."/>
            <person name="Murdoch R.W."/>
            <person name="Higgins S."/>
            <person name="Loffler F."/>
        </authorList>
    </citation>
    <scope>NUCLEOTIDE SEQUENCE</scope>
</reference>
<gene>
    <name evidence="1" type="ORF">SDC9_158901</name>
</gene>
<name>A0A645FB54_9ZZZZ</name>
<sequence length="65" mass="7196">MLTEYQKNSAIYTEDTTKYRLLLETLEKILPTAKLYIVDSADGNVDVRLFDSSISGGVNIAPGNE</sequence>
<organism evidence="1">
    <name type="scientific">bioreactor metagenome</name>
    <dbReference type="NCBI Taxonomy" id="1076179"/>
    <lineage>
        <taxon>unclassified sequences</taxon>
        <taxon>metagenomes</taxon>
        <taxon>ecological metagenomes</taxon>
    </lineage>
</organism>